<dbReference type="Gene3D" id="3.20.20.80">
    <property type="entry name" value="Glycosidases"/>
    <property type="match status" value="1"/>
</dbReference>
<reference evidence="3 4" key="1">
    <citation type="submission" date="2017-02" db="EMBL/GenBank/DDBJ databases">
        <title>Genomes of Trichoderma spp. with biocontrol activity.</title>
        <authorList>
            <person name="Gardiner D."/>
            <person name="Kazan K."/>
            <person name="Vos C."/>
            <person name="Harvey P."/>
        </authorList>
    </citation>
    <scope>NUCLEOTIDE SEQUENCE [LARGE SCALE GENOMIC DNA]</scope>
    <source>
        <strain evidence="3 4">A5MH</strain>
    </source>
</reference>
<proteinExistence type="predicted"/>
<dbReference type="AlphaFoldDB" id="A0A2K0TQW1"/>
<dbReference type="SUPFAM" id="SSF51445">
    <property type="entry name" value="(Trans)glycosidases"/>
    <property type="match status" value="1"/>
</dbReference>
<evidence type="ECO:0000259" key="2">
    <source>
        <dbReference type="Pfam" id="PF11790"/>
    </source>
</evidence>
<feature type="signal peptide" evidence="1">
    <location>
        <begin position="1"/>
        <end position="18"/>
    </location>
</feature>
<accession>A0A2K0TQW1</accession>
<dbReference type="Pfam" id="PF11790">
    <property type="entry name" value="Glyco_hydro_cc"/>
    <property type="match status" value="1"/>
</dbReference>
<dbReference type="PANTHER" id="PTHR34154">
    <property type="entry name" value="ALKALI-SENSITIVE LINKAGE PROTEIN 1"/>
    <property type="match status" value="1"/>
</dbReference>
<name>A0A2K0TQW1_9HYPO</name>
<dbReference type="InterPro" id="IPR017853">
    <property type="entry name" value="GH"/>
</dbReference>
<evidence type="ECO:0000313" key="4">
    <source>
        <dbReference type="Proteomes" id="UP000236546"/>
    </source>
</evidence>
<dbReference type="EMBL" id="MTYH01000012">
    <property type="protein sequence ID" value="PNP47916.1"/>
    <property type="molecule type" value="Genomic_DNA"/>
</dbReference>
<organism evidence="3 4">
    <name type="scientific">Trichoderma gamsii</name>
    <dbReference type="NCBI Taxonomy" id="398673"/>
    <lineage>
        <taxon>Eukaryota</taxon>
        <taxon>Fungi</taxon>
        <taxon>Dikarya</taxon>
        <taxon>Ascomycota</taxon>
        <taxon>Pezizomycotina</taxon>
        <taxon>Sordariomycetes</taxon>
        <taxon>Hypocreomycetidae</taxon>
        <taxon>Hypocreales</taxon>
        <taxon>Hypocreaceae</taxon>
        <taxon>Trichoderma</taxon>
    </lineage>
</organism>
<feature type="chain" id="PRO_5014373077" description="Asl1-like glycosyl hydrolase catalytic domain-containing protein" evidence="1">
    <location>
        <begin position="19"/>
        <end position="277"/>
    </location>
</feature>
<evidence type="ECO:0000313" key="3">
    <source>
        <dbReference type="EMBL" id="PNP47916.1"/>
    </source>
</evidence>
<sequence length="277" mass="30294">MVFTKKLLLCLHVRIAAAISSESNNNDDTSDYSTLDCPAGLKNVVFNSGYSPSQFSQIQGASNYLTFGLGSNFGQIPMMAFASDVANAVSLVNSPNAPEYLLTFNEPDYSYMGYTPTMTPQQAADAIKPLLASPGTSTKFIAPVTADPLSSWLPDFYSACGCQDFFHAYNIHVYLPTLEQARSDITTFHNQFSDKPLWVTEIAPGNANPPCSLDWPTVESYMNDLYSWGASTGWIEKIFWNTGNQIPNDTNVCNSYLLDSNDQPSPLLATFSAVNCS</sequence>
<dbReference type="InterPro" id="IPR053183">
    <property type="entry name" value="ASL1"/>
</dbReference>
<gene>
    <name evidence="3" type="ORF">TGAMA5MH_00968</name>
</gene>
<dbReference type="Proteomes" id="UP000236546">
    <property type="component" value="Unassembled WGS sequence"/>
</dbReference>
<dbReference type="InterPro" id="IPR024655">
    <property type="entry name" value="Asl1_glyco_hydro_catalytic"/>
</dbReference>
<comment type="caution">
    <text evidence="3">The sequence shown here is derived from an EMBL/GenBank/DDBJ whole genome shotgun (WGS) entry which is preliminary data.</text>
</comment>
<evidence type="ECO:0000256" key="1">
    <source>
        <dbReference type="SAM" id="SignalP"/>
    </source>
</evidence>
<feature type="domain" description="Asl1-like glycosyl hydrolase catalytic" evidence="2">
    <location>
        <begin position="73"/>
        <end position="271"/>
    </location>
</feature>
<keyword evidence="1" id="KW-0732">Signal</keyword>
<dbReference type="OrthoDB" id="5959761at2759"/>
<protein>
    <recommendedName>
        <fullName evidence="2">Asl1-like glycosyl hydrolase catalytic domain-containing protein</fullName>
    </recommendedName>
</protein>
<dbReference type="PANTHER" id="PTHR34154:SF3">
    <property type="entry name" value="ALKALI-SENSITIVE LINKAGE PROTEIN 1"/>
    <property type="match status" value="1"/>
</dbReference>